<feature type="domain" description="ABC transporter" evidence="8">
    <location>
        <begin position="5"/>
        <end position="223"/>
    </location>
</feature>
<dbReference type="EMBL" id="AP012547">
    <property type="protein sequence ID" value="BAO31250.1"/>
    <property type="molecule type" value="Genomic_DNA"/>
</dbReference>
<evidence type="ECO:0000313" key="9">
    <source>
        <dbReference type="EMBL" id="BAO31250.1"/>
    </source>
</evidence>
<gene>
    <name evidence="9" type="ORF">SUTH_03480</name>
</gene>
<dbReference type="InterPro" id="IPR050086">
    <property type="entry name" value="MetN_ABC_transporter-like"/>
</dbReference>
<dbReference type="KEGG" id="shd:SUTH_03480"/>
<evidence type="ECO:0000313" key="10">
    <source>
        <dbReference type="Proteomes" id="UP000031637"/>
    </source>
</evidence>
<dbReference type="OrthoDB" id="5298774at2"/>
<dbReference type="Pfam" id="PF00005">
    <property type="entry name" value="ABC_tran"/>
    <property type="match status" value="1"/>
</dbReference>
<evidence type="ECO:0000256" key="3">
    <source>
        <dbReference type="ARBA" id="ARBA00022448"/>
    </source>
</evidence>
<dbReference type="STRING" id="1223802.SUTH_03480"/>
<dbReference type="Gene3D" id="3.40.50.300">
    <property type="entry name" value="P-loop containing nucleotide triphosphate hydrolases"/>
    <property type="match status" value="1"/>
</dbReference>
<keyword evidence="10" id="KW-1185">Reference proteome</keyword>
<name>W0SKB9_9PROT</name>
<dbReference type="GO" id="GO:0005886">
    <property type="term" value="C:plasma membrane"/>
    <property type="evidence" value="ECO:0007669"/>
    <property type="project" value="UniProtKB-SubCell"/>
</dbReference>
<dbReference type="HOGENOM" id="CLU_000604_1_22_4"/>
<dbReference type="InterPro" id="IPR017871">
    <property type="entry name" value="ABC_transporter-like_CS"/>
</dbReference>
<dbReference type="PANTHER" id="PTHR43166">
    <property type="entry name" value="AMINO ACID IMPORT ATP-BINDING PROTEIN"/>
    <property type="match status" value="1"/>
</dbReference>
<dbReference type="PROSITE" id="PS50893">
    <property type="entry name" value="ABC_TRANSPORTER_2"/>
    <property type="match status" value="1"/>
</dbReference>
<dbReference type="GO" id="GO:0005524">
    <property type="term" value="F:ATP binding"/>
    <property type="evidence" value="ECO:0007669"/>
    <property type="project" value="UniProtKB-KW"/>
</dbReference>
<dbReference type="PROSITE" id="PS00211">
    <property type="entry name" value="ABC_TRANSPORTER_1"/>
    <property type="match status" value="1"/>
</dbReference>
<keyword evidence="3" id="KW-0813">Transport</keyword>
<dbReference type="AlphaFoldDB" id="W0SKB9"/>
<evidence type="ECO:0000259" key="8">
    <source>
        <dbReference type="PROSITE" id="PS50893"/>
    </source>
</evidence>
<dbReference type="InterPro" id="IPR003593">
    <property type="entry name" value="AAA+_ATPase"/>
</dbReference>
<keyword evidence="5" id="KW-0547">Nucleotide-binding</keyword>
<evidence type="ECO:0000256" key="2">
    <source>
        <dbReference type="ARBA" id="ARBA00005417"/>
    </source>
</evidence>
<evidence type="ECO:0000256" key="6">
    <source>
        <dbReference type="ARBA" id="ARBA00022840"/>
    </source>
</evidence>
<keyword evidence="4" id="KW-1003">Cell membrane</keyword>
<dbReference type="SMART" id="SM00382">
    <property type="entry name" value="AAA"/>
    <property type="match status" value="1"/>
</dbReference>
<organism evidence="9 10">
    <name type="scientific">Sulfuritalea hydrogenivorans sk43H</name>
    <dbReference type="NCBI Taxonomy" id="1223802"/>
    <lineage>
        <taxon>Bacteria</taxon>
        <taxon>Pseudomonadati</taxon>
        <taxon>Pseudomonadota</taxon>
        <taxon>Betaproteobacteria</taxon>
        <taxon>Nitrosomonadales</taxon>
        <taxon>Sterolibacteriaceae</taxon>
        <taxon>Sulfuritalea</taxon>
    </lineage>
</organism>
<dbReference type="RefSeq" id="WP_052473755.1">
    <property type="nucleotide sequence ID" value="NZ_AP012547.1"/>
</dbReference>
<comment type="similarity">
    <text evidence="2">Belongs to the ABC transporter superfamily.</text>
</comment>
<reference evidence="9 10" key="1">
    <citation type="journal article" date="2014" name="Syst. Appl. Microbiol.">
        <title>Complete genomes of freshwater sulfur oxidizers Sulfuricella denitrificans skB26 and Sulfuritalea hydrogenivorans sk43H: genetic insights into the sulfur oxidation pathway of betaproteobacteria.</title>
        <authorList>
            <person name="Watanabe T."/>
            <person name="Kojima H."/>
            <person name="Fukui M."/>
        </authorList>
    </citation>
    <scope>NUCLEOTIDE SEQUENCE [LARGE SCALE GENOMIC DNA]</scope>
    <source>
        <strain evidence="9">DSM22779</strain>
    </source>
</reference>
<keyword evidence="6" id="KW-0067">ATP-binding</keyword>
<accession>W0SKB9</accession>
<dbReference type="SUPFAM" id="SSF52540">
    <property type="entry name" value="P-loop containing nucleoside triphosphate hydrolases"/>
    <property type="match status" value="1"/>
</dbReference>
<keyword evidence="7" id="KW-0472">Membrane</keyword>
<dbReference type="Proteomes" id="UP000031637">
    <property type="component" value="Chromosome"/>
</dbReference>
<dbReference type="InterPro" id="IPR027417">
    <property type="entry name" value="P-loop_NTPase"/>
</dbReference>
<evidence type="ECO:0000256" key="5">
    <source>
        <dbReference type="ARBA" id="ARBA00022741"/>
    </source>
</evidence>
<dbReference type="InterPro" id="IPR003439">
    <property type="entry name" value="ABC_transporter-like_ATP-bd"/>
</dbReference>
<dbReference type="GO" id="GO:0016887">
    <property type="term" value="F:ATP hydrolysis activity"/>
    <property type="evidence" value="ECO:0007669"/>
    <property type="project" value="InterPro"/>
</dbReference>
<dbReference type="PANTHER" id="PTHR43166:SF9">
    <property type="entry name" value="GLUTAMATE_ASPARTATE IMPORT ATP-BINDING PROTEIN GLTL"/>
    <property type="match status" value="1"/>
</dbReference>
<evidence type="ECO:0000256" key="4">
    <source>
        <dbReference type="ARBA" id="ARBA00022475"/>
    </source>
</evidence>
<sequence>MTAWLAIERLGLTENSTRIIDDVSLQFEAQRTVVLGPNGAGKSTLLRLIHGLLHPSSGSLRWPQPLTQAMVFQRPVMLRTTALANVIYGLKLQGHAASECDKRARAALARVGLAQLARRPARLLSGGEQQRAALARAWALEPELLILDEPTASLDPASSREVERVINDIAAAGTRILMTTHNLAQARRIAEEIVFIDRGRIVEQTAVANFFTQPQTEAAQRFLQEEIP</sequence>
<protein>
    <submittedName>
        <fullName evidence="9">ABC-type polar amino acid transport system, ATPase component</fullName>
    </submittedName>
</protein>
<comment type="subcellular location">
    <subcellularLocation>
        <location evidence="1">Cell membrane</location>
        <topology evidence="1">Peripheral membrane protein</topology>
    </subcellularLocation>
</comment>
<proteinExistence type="inferred from homology"/>
<evidence type="ECO:0000256" key="1">
    <source>
        <dbReference type="ARBA" id="ARBA00004202"/>
    </source>
</evidence>
<evidence type="ECO:0000256" key="7">
    <source>
        <dbReference type="ARBA" id="ARBA00023136"/>
    </source>
</evidence>